<proteinExistence type="predicted"/>
<dbReference type="Proteomes" id="UP001055013">
    <property type="component" value="Unassembled WGS sequence"/>
</dbReference>
<gene>
    <name evidence="1" type="ORF">CBA19CS22_13585</name>
</gene>
<sequence length="77" mass="8289">MDEGTAASEMSDPPDSQIKEHLFESVDFPAVLMLADDRRAARLRPIALEVDDAANGALLIGEVSIHEGRACVVVLRS</sequence>
<evidence type="ECO:0000313" key="2">
    <source>
        <dbReference type="Proteomes" id="UP001055013"/>
    </source>
</evidence>
<dbReference type="EMBL" id="BPUR01000006">
    <property type="protein sequence ID" value="GJH17581.1"/>
    <property type="molecule type" value="Genomic_DNA"/>
</dbReference>
<organism evidence="1 2">
    <name type="scientific">Caballeronia novacaledonica</name>
    <dbReference type="NCBI Taxonomy" id="1544861"/>
    <lineage>
        <taxon>Bacteria</taxon>
        <taxon>Pseudomonadati</taxon>
        <taxon>Pseudomonadota</taxon>
        <taxon>Betaproteobacteria</taxon>
        <taxon>Burkholderiales</taxon>
        <taxon>Burkholderiaceae</taxon>
        <taxon>Caballeronia</taxon>
    </lineage>
</organism>
<name>A0ACB5QRM4_9BURK</name>
<reference evidence="1" key="1">
    <citation type="submission" date="2021-09" db="EMBL/GenBank/DDBJ databases">
        <title>Isolation and characterization of 3-chlorobenzoate degrading bacteria from soils in Shizuoka.</title>
        <authorList>
            <person name="Ifat A."/>
            <person name="Ogawa N."/>
            <person name="Kimbara K."/>
            <person name="Moriuchi R."/>
            <person name="Dohra H."/>
            <person name="Shintani M."/>
        </authorList>
    </citation>
    <scope>NUCLEOTIDE SEQUENCE</scope>
    <source>
        <strain evidence="1">19CS2-2</strain>
    </source>
</reference>
<keyword evidence="2" id="KW-1185">Reference proteome</keyword>
<comment type="caution">
    <text evidence="1">The sequence shown here is derived from an EMBL/GenBank/DDBJ whole genome shotgun (WGS) entry which is preliminary data.</text>
</comment>
<evidence type="ECO:0000313" key="1">
    <source>
        <dbReference type="EMBL" id="GJH17581.1"/>
    </source>
</evidence>
<protein>
    <submittedName>
        <fullName evidence="1">Uncharacterized protein</fullName>
    </submittedName>
</protein>
<accession>A0ACB5QRM4</accession>